<protein>
    <recommendedName>
        <fullName evidence="2">RimM N-terminal domain-containing protein</fullName>
    </recommendedName>
</protein>
<dbReference type="AlphaFoldDB" id="A0AAT9GMY9"/>
<dbReference type="EMBL" id="AP031322">
    <property type="protein sequence ID" value="BFH72221.1"/>
    <property type="molecule type" value="Genomic_DNA"/>
</dbReference>
<reference evidence="1" key="1">
    <citation type="submission" date="2024-03" db="EMBL/GenBank/DDBJ databases">
        <title>Complete genome sequence of Sulfurisphaera javensis strain KD-1.</title>
        <authorList>
            <person name="Sakai H."/>
            <person name="Nur N."/>
            <person name="Suwanto A."/>
            <person name="Kurosawa N."/>
        </authorList>
    </citation>
    <scope>NUCLEOTIDE SEQUENCE</scope>
    <source>
        <strain evidence="1">KD-1</strain>
    </source>
</reference>
<dbReference type="KEGG" id="sjv:SJAV_01650"/>
<sequence length="53" mass="5926">MIAQNIIYVGRVAPKYGQPGGAKEYIIKGPIPIACTKYVYAYDFSNDILIKLF</sequence>
<organism evidence="1">
    <name type="scientific">Sulfurisphaera javensis</name>
    <dbReference type="NCBI Taxonomy" id="2049879"/>
    <lineage>
        <taxon>Archaea</taxon>
        <taxon>Thermoproteota</taxon>
        <taxon>Thermoprotei</taxon>
        <taxon>Sulfolobales</taxon>
        <taxon>Sulfolobaceae</taxon>
        <taxon>Sulfurisphaera</taxon>
    </lineage>
</organism>
<evidence type="ECO:0000313" key="1">
    <source>
        <dbReference type="EMBL" id="BFH72221.1"/>
    </source>
</evidence>
<dbReference type="GeneID" id="92353099"/>
<dbReference type="RefSeq" id="WP_369610464.1">
    <property type="nucleotide sequence ID" value="NZ_AP031322.1"/>
</dbReference>
<evidence type="ECO:0008006" key="2">
    <source>
        <dbReference type="Google" id="ProtNLM"/>
    </source>
</evidence>
<proteinExistence type="predicted"/>
<gene>
    <name evidence="1" type="ORF">SJAV_01650</name>
</gene>
<name>A0AAT9GMY9_9CREN</name>
<accession>A0AAT9GMY9</accession>